<dbReference type="InterPro" id="IPR018958">
    <property type="entry name" value="Knr4/Smi1-like_dom"/>
</dbReference>
<comment type="caution">
    <text evidence="2">The sequence shown here is derived from an EMBL/GenBank/DDBJ whole genome shotgun (WGS) entry which is preliminary data.</text>
</comment>
<dbReference type="Proteomes" id="UP000659388">
    <property type="component" value="Unassembled WGS sequence"/>
</dbReference>
<dbReference type="Pfam" id="PF09346">
    <property type="entry name" value="SMI1_KNR4"/>
    <property type="match status" value="1"/>
</dbReference>
<evidence type="ECO:0000313" key="2">
    <source>
        <dbReference type="EMBL" id="MBL3658962.1"/>
    </source>
</evidence>
<reference evidence="2" key="1">
    <citation type="submission" date="2021-01" db="EMBL/GenBank/DDBJ databases">
        <title>Fulvivirga kasyanovii gen. nov., sp nov., a novel member of the phylum Bacteroidetes isolated from seawater in a mussel farm.</title>
        <authorList>
            <person name="Zhao L.-H."/>
            <person name="Wang Z.-J."/>
        </authorList>
    </citation>
    <scope>NUCLEOTIDE SEQUENCE</scope>
    <source>
        <strain evidence="2">2943</strain>
    </source>
</reference>
<dbReference type="SUPFAM" id="SSF160631">
    <property type="entry name" value="SMI1/KNR4-like"/>
    <property type="match status" value="1"/>
</dbReference>
<evidence type="ECO:0000313" key="3">
    <source>
        <dbReference type="Proteomes" id="UP000659388"/>
    </source>
</evidence>
<organism evidence="2 3">
    <name type="scientific">Fulvivirga sediminis</name>
    <dbReference type="NCBI Taxonomy" id="2803949"/>
    <lineage>
        <taxon>Bacteria</taxon>
        <taxon>Pseudomonadati</taxon>
        <taxon>Bacteroidota</taxon>
        <taxon>Cytophagia</taxon>
        <taxon>Cytophagales</taxon>
        <taxon>Fulvivirgaceae</taxon>
        <taxon>Fulvivirga</taxon>
    </lineage>
</organism>
<accession>A0A937K3G7</accession>
<proteinExistence type="predicted"/>
<evidence type="ECO:0000259" key="1">
    <source>
        <dbReference type="SMART" id="SM00860"/>
    </source>
</evidence>
<name>A0A937K3G7_9BACT</name>
<gene>
    <name evidence="2" type="ORF">JL102_22640</name>
</gene>
<protein>
    <submittedName>
        <fullName evidence="2">SMI1/KNR4 family protein</fullName>
    </submittedName>
</protein>
<dbReference type="Gene3D" id="3.40.1580.10">
    <property type="entry name" value="SMI1/KNR4-like"/>
    <property type="match status" value="1"/>
</dbReference>
<dbReference type="SMART" id="SM00860">
    <property type="entry name" value="SMI1_KNR4"/>
    <property type="match status" value="1"/>
</dbReference>
<keyword evidence="3" id="KW-1185">Reference proteome</keyword>
<sequence>MRELHVMLDEGGNNAILLYLQKIRAVRLYTTLILEMKDYSIQIERIKSKLLEAAKVDTAFKAFGATRHRYYIHKPVSIEEVNTFERKYAVDLPDCYKSFVLQIGSGGKSYANSGAGPFYGIYPFGEGVDELIYDNTEKYIKNESILHPEMKNDDWSKVIEKIEDDNISDNDYEKELGRIFGGILPIGSQGCSYLHGIILNGAYKGKVVNIDQELNKPHFTFEDNFLDWYERWLDEVISGDLLVESPTWFGYTMGGSEEKLLEVYKNGSNGVDKTDGLNGLLKKKTLDSLTLDLIEEFYLQTPEENSNLLLQILVKHKHRSWKEHLIKRGEDDLLTVFQYIFWYDKANSANWKEYITNHIDQITNSETFRFCTYLLKECNFDYGNLVQGFIKHADKDIRSTTIYSLSGLSNKEDYLDTFIIGLNDDSNKVIHSSLQALSGIKNEKLLIHYKKIADRFPVEKDYILSNLKHRLAEFKMDLNWIRKS</sequence>
<dbReference type="InterPro" id="IPR037883">
    <property type="entry name" value="Knr4/Smi1-like_sf"/>
</dbReference>
<dbReference type="RefSeq" id="WP_202246756.1">
    <property type="nucleotide sequence ID" value="NZ_JAESIY010000021.1"/>
</dbReference>
<dbReference type="AlphaFoldDB" id="A0A937K3G7"/>
<dbReference type="EMBL" id="JAESIY010000021">
    <property type="protein sequence ID" value="MBL3658962.1"/>
    <property type="molecule type" value="Genomic_DNA"/>
</dbReference>
<feature type="domain" description="Knr4/Smi1-like" evidence="1">
    <location>
        <begin position="75"/>
        <end position="231"/>
    </location>
</feature>